<evidence type="ECO:0000313" key="3">
    <source>
        <dbReference type="EMBL" id="TFK31823.1"/>
    </source>
</evidence>
<dbReference type="InterPro" id="IPR025476">
    <property type="entry name" value="Helitron_helicase-like"/>
</dbReference>
<dbReference type="OrthoDB" id="3229882at2759"/>
<dbReference type="InterPro" id="IPR046700">
    <property type="entry name" value="DUF6570"/>
</dbReference>
<keyword evidence="4" id="KW-1185">Reference proteome</keyword>
<sequence>MEYTGPILDRKCTKVCNTCIKALDKCKIPKYALANGLWLKDLSFAERFLVSHMRHNRCLAKMTSNAIMFATPTVKVYKILPPILAILFTGSAQPTQDDFNCTPMLVQRNKLNHADYSDLEISNKNLESYPLKDVSVLVDYCHITNGINPAAMAMHDDIEDSIHGLTGTEYSSLSLQALKAKAFQHLESKGKMLGIGHKEIFPWLFPYGFGGIGQQKLQGIVSEEAHKKHLLLYHNKQFQMDFYFPMISFNLDQPKAGMTRKISERLCSHVKPVTEDQKRCFAILNDLDHVGGHVKGSIWSLISFKGVPSWFITLSSADNRHPIYLYFANQDIEFKPEIRMSDDQYRLISQNSVAVARFFDFLVKAFILHVLSIGSNHPGLYGETDAYYGTVEQQDSEFQKALIAYLEGCYNGEFLTRSMDEIKAKVPHVNSKPKGIHTITSTQNKRLSVPMGYLDPTKTLPLPPPHKCNCQQDSCNACKCLNLWWDKFNETTDNLILKSNKGCINKDGVCTARFPWEIHEESSVDLDDGYIKVKKLEPLINTLMPALTYLFRCNTDVSSMLSGTAIKAVVSYLTDYISKPGLKTHQIFSTAFNVFEKNPNLVQKDCKEKHAACRLILKIVNTLSTKLEIGSPMALLYLLGNPDHYKSHQFVIFWWKSYVSEVLNSWENDLNIDEEGENMEVDVNEFSGVGPNKLAPKDKILIGKEKGKCVEHPLYEMHCVTYKQNKTAINVSNFVGGSLPLSDHRDCEYYCCTMLTLFCPWRSGKDLKLGSKSWDNAFVNFSFKPRDKNLMKNFNL</sequence>
<dbReference type="Proteomes" id="UP000308652">
    <property type="component" value="Unassembled WGS sequence"/>
</dbReference>
<evidence type="ECO:0000259" key="2">
    <source>
        <dbReference type="Pfam" id="PF20209"/>
    </source>
</evidence>
<name>A0A5C3LI07_9AGAR</name>
<organism evidence="3 4">
    <name type="scientific">Crucibulum laeve</name>
    <dbReference type="NCBI Taxonomy" id="68775"/>
    <lineage>
        <taxon>Eukaryota</taxon>
        <taxon>Fungi</taxon>
        <taxon>Dikarya</taxon>
        <taxon>Basidiomycota</taxon>
        <taxon>Agaricomycotina</taxon>
        <taxon>Agaricomycetes</taxon>
        <taxon>Agaricomycetidae</taxon>
        <taxon>Agaricales</taxon>
        <taxon>Agaricineae</taxon>
        <taxon>Nidulariaceae</taxon>
        <taxon>Crucibulum</taxon>
    </lineage>
</organism>
<dbReference type="EMBL" id="ML213704">
    <property type="protein sequence ID" value="TFK31823.1"/>
    <property type="molecule type" value="Genomic_DNA"/>
</dbReference>
<accession>A0A5C3LI07</accession>
<evidence type="ECO:0000259" key="1">
    <source>
        <dbReference type="Pfam" id="PF14214"/>
    </source>
</evidence>
<evidence type="ECO:0000313" key="4">
    <source>
        <dbReference type="Proteomes" id="UP000308652"/>
    </source>
</evidence>
<dbReference type="STRING" id="68775.A0A5C3LI07"/>
<proteinExistence type="predicted"/>
<gene>
    <name evidence="3" type="ORF">BDQ12DRAFT_701429</name>
</gene>
<dbReference type="Pfam" id="PF14214">
    <property type="entry name" value="Helitron_like_N"/>
    <property type="match status" value="1"/>
</dbReference>
<protein>
    <submittedName>
        <fullName evidence="3">Uncharacterized protein</fullName>
    </submittedName>
</protein>
<feature type="domain" description="DUF6570" evidence="2">
    <location>
        <begin position="26"/>
        <end position="126"/>
    </location>
</feature>
<dbReference type="Pfam" id="PF20209">
    <property type="entry name" value="DUF6570"/>
    <property type="match status" value="1"/>
</dbReference>
<dbReference type="AlphaFoldDB" id="A0A5C3LI07"/>
<reference evidence="3 4" key="1">
    <citation type="journal article" date="2019" name="Nat. Ecol. Evol.">
        <title>Megaphylogeny resolves global patterns of mushroom evolution.</title>
        <authorList>
            <person name="Varga T."/>
            <person name="Krizsan K."/>
            <person name="Foldi C."/>
            <person name="Dima B."/>
            <person name="Sanchez-Garcia M."/>
            <person name="Sanchez-Ramirez S."/>
            <person name="Szollosi G.J."/>
            <person name="Szarkandi J.G."/>
            <person name="Papp V."/>
            <person name="Albert L."/>
            <person name="Andreopoulos W."/>
            <person name="Angelini C."/>
            <person name="Antonin V."/>
            <person name="Barry K.W."/>
            <person name="Bougher N.L."/>
            <person name="Buchanan P."/>
            <person name="Buyck B."/>
            <person name="Bense V."/>
            <person name="Catcheside P."/>
            <person name="Chovatia M."/>
            <person name="Cooper J."/>
            <person name="Damon W."/>
            <person name="Desjardin D."/>
            <person name="Finy P."/>
            <person name="Geml J."/>
            <person name="Haridas S."/>
            <person name="Hughes K."/>
            <person name="Justo A."/>
            <person name="Karasinski D."/>
            <person name="Kautmanova I."/>
            <person name="Kiss B."/>
            <person name="Kocsube S."/>
            <person name="Kotiranta H."/>
            <person name="LaButti K.M."/>
            <person name="Lechner B.E."/>
            <person name="Liimatainen K."/>
            <person name="Lipzen A."/>
            <person name="Lukacs Z."/>
            <person name="Mihaltcheva S."/>
            <person name="Morgado L.N."/>
            <person name="Niskanen T."/>
            <person name="Noordeloos M.E."/>
            <person name="Ohm R.A."/>
            <person name="Ortiz-Santana B."/>
            <person name="Ovrebo C."/>
            <person name="Racz N."/>
            <person name="Riley R."/>
            <person name="Savchenko A."/>
            <person name="Shiryaev A."/>
            <person name="Soop K."/>
            <person name="Spirin V."/>
            <person name="Szebenyi C."/>
            <person name="Tomsovsky M."/>
            <person name="Tulloss R.E."/>
            <person name="Uehling J."/>
            <person name="Grigoriev I.V."/>
            <person name="Vagvolgyi C."/>
            <person name="Papp T."/>
            <person name="Martin F.M."/>
            <person name="Miettinen O."/>
            <person name="Hibbett D.S."/>
            <person name="Nagy L.G."/>
        </authorList>
    </citation>
    <scope>NUCLEOTIDE SEQUENCE [LARGE SCALE GENOMIC DNA]</scope>
    <source>
        <strain evidence="3 4">CBS 166.37</strain>
    </source>
</reference>
<feature type="domain" description="Helitron helicase-like" evidence="1">
    <location>
        <begin position="297"/>
        <end position="395"/>
    </location>
</feature>